<comment type="caution">
    <text evidence="2">The sequence shown here is derived from an EMBL/GenBank/DDBJ whole genome shotgun (WGS) entry which is preliminary data.</text>
</comment>
<proteinExistence type="predicted"/>
<organism evidence="2 3">
    <name type="scientific">Enterococcus avium</name>
    <name type="common">Streptococcus avium</name>
    <dbReference type="NCBI Taxonomy" id="33945"/>
    <lineage>
        <taxon>Bacteria</taxon>
        <taxon>Bacillati</taxon>
        <taxon>Bacillota</taxon>
        <taxon>Bacilli</taxon>
        <taxon>Lactobacillales</taxon>
        <taxon>Enterococcaceae</taxon>
        <taxon>Enterococcus</taxon>
    </lineage>
</organism>
<dbReference type="EMBL" id="JARPWY010000004">
    <property type="protein sequence ID" value="MDT2513139.1"/>
    <property type="molecule type" value="Genomic_DNA"/>
</dbReference>
<reference evidence="2 3" key="1">
    <citation type="submission" date="2023-03" db="EMBL/GenBank/DDBJ databases">
        <authorList>
            <person name="Shen W."/>
            <person name="Cai J."/>
        </authorList>
    </citation>
    <scope>NUCLEOTIDE SEQUENCE [LARGE SCALE GENOMIC DNA]</scope>
    <source>
        <strain evidence="2 3">Y2</strain>
    </source>
</reference>
<name>A0ABD5F4X5_ENTAV</name>
<evidence type="ECO:0008006" key="4">
    <source>
        <dbReference type="Google" id="ProtNLM"/>
    </source>
</evidence>
<feature type="transmembrane region" description="Helical" evidence="1">
    <location>
        <begin position="43"/>
        <end position="63"/>
    </location>
</feature>
<keyword evidence="1" id="KW-0812">Transmembrane</keyword>
<evidence type="ECO:0000313" key="2">
    <source>
        <dbReference type="EMBL" id="MDT2513139.1"/>
    </source>
</evidence>
<feature type="transmembrane region" description="Helical" evidence="1">
    <location>
        <begin position="6"/>
        <end position="31"/>
    </location>
</feature>
<dbReference type="RefSeq" id="WP_311931851.1">
    <property type="nucleotide sequence ID" value="NZ_JARPWY010000004.1"/>
</dbReference>
<sequence>MGEMLMQSFFVILMCLSIIGFISGVIMLPSLKKLTAKDGKKNGLIVIGISLLVLVVSIFAFSLSPNSGTTEKTSDSTEANEPLKISVSDKFMYSDHFGYDSDKNGKADIVGKTKKNAKVELKPNERNDVSLKEIRTTADSKGIFHFYVTLPSTVDFIYYDLVAETNENVSETYNVEVYNQSDERQKINETEESKPENILASALSESDVSDYKTKIEGSNVIISYPIESFWNADSLVAVTYPKDVEKILKNLQGAPFENVIIQSTTTFIDNKGNESEGLAISTFFTKQTLDSINFANWSDQISSDGTVLYSASDGYMIQNSLLNESKGKTKTKIGNTGKSNDSDWWTNNGYIELK</sequence>
<dbReference type="AlphaFoldDB" id="A0ABD5F4X5"/>
<keyword evidence="1" id="KW-1133">Transmembrane helix</keyword>
<protein>
    <recommendedName>
        <fullName evidence="4">DUF5067 domain-containing protein</fullName>
    </recommendedName>
</protein>
<keyword evidence="1" id="KW-0472">Membrane</keyword>
<evidence type="ECO:0000256" key="1">
    <source>
        <dbReference type="SAM" id="Phobius"/>
    </source>
</evidence>
<dbReference type="Proteomes" id="UP001264335">
    <property type="component" value="Unassembled WGS sequence"/>
</dbReference>
<evidence type="ECO:0000313" key="3">
    <source>
        <dbReference type="Proteomes" id="UP001264335"/>
    </source>
</evidence>
<accession>A0ABD5F4X5</accession>
<gene>
    <name evidence="2" type="ORF">P7D79_02715</name>
</gene>